<dbReference type="GO" id="GO:0000455">
    <property type="term" value="P:enzyme-directed rRNA pseudouridine synthesis"/>
    <property type="evidence" value="ECO:0007669"/>
    <property type="project" value="TreeGrafter"/>
</dbReference>
<protein>
    <recommendedName>
        <fullName evidence="3">Pseudouridine synthase RsuA/RluA-like domain-containing protein</fullName>
    </recommendedName>
</protein>
<sequence length="383" mass="42520">MKRTREPHHEQEQEEEEGDALLVDSSRLELDLATASSDACNSSSEASLLDLIVRDVPGMKAEQASQLATALMRACSERNATTSETKHTALLEGVRHRIAYLKHVAEKHFCLGKRTLEYYVNGQPMCLDYHAAVVHEDESRGVVIVNKPYDVRIDVKKGEEKRFDDEPTVASFVAQRYPESFSETHPRFGNQLDYSTSGIMVCCLSKQAAGACSRAFANRHVSKTYRAVVIGHPTWDQTTVDEPIAAYRHNTTRMAIAGSPDAVEGDRGKASRTEFEVLRRGTLSGLGPLLDGTPGALVECRPVTGRRHQIRVHLTHVGHRIAGDATYGGCLPVGWESDREWDRGDEPYRMCLHASRLVLPLPWETVDVSASDGFERLVVAQQL</sequence>
<comment type="caution">
    <text evidence="4">The sequence shown here is derived from an EMBL/GenBank/DDBJ whole genome shotgun (WGS) entry which is preliminary data.</text>
</comment>
<dbReference type="EMBL" id="BNJQ01000006">
    <property type="protein sequence ID" value="GHP03728.1"/>
    <property type="molecule type" value="Genomic_DNA"/>
</dbReference>
<dbReference type="CDD" id="cd02869">
    <property type="entry name" value="PseudoU_synth_RluA_like"/>
    <property type="match status" value="1"/>
</dbReference>
<accession>A0A830HAG3</accession>
<dbReference type="Proteomes" id="UP000660262">
    <property type="component" value="Unassembled WGS sequence"/>
</dbReference>
<dbReference type="InterPro" id="IPR006145">
    <property type="entry name" value="PsdUridine_synth_RsuA/RluA"/>
</dbReference>
<dbReference type="InterPro" id="IPR020103">
    <property type="entry name" value="PsdUridine_synth_cat_dom_sf"/>
</dbReference>
<evidence type="ECO:0000256" key="2">
    <source>
        <dbReference type="SAM" id="MobiDB-lite"/>
    </source>
</evidence>
<evidence type="ECO:0000259" key="3">
    <source>
        <dbReference type="Pfam" id="PF00849"/>
    </source>
</evidence>
<keyword evidence="5" id="KW-1185">Reference proteome</keyword>
<dbReference type="Gene3D" id="3.30.2350.10">
    <property type="entry name" value="Pseudouridine synthase"/>
    <property type="match status" value="1"/>
</dbReference>
<comment type="similarity">
    <text evidence="1">Belongs to the pseudouridine synthase RluA family.</text>
</comment>
<evidence type="ECO:0000313" key="4">
    <source>
        <dbReference type="EMBL" id="GHP03728.1"/>
    </source>
</evidence>
<name>A0A830HAG3_9CHLO</name>
<reference evidence="4" key="1">
    <citation type="submission" date="2020-10" db="EMBL/GenBank/DDBJ databases">
        <title>Unveiling of a novel bifunctional photoreceptor, Dualchrome1, isolated from a cosmopolitan green alga.</title>
        <authorList>
            <person name="Suzuki S."/>
            <person name="Kawachi M."/>
        </authorList>
    </citation>
    <scope>NUCLEOTIDE SEQUENCE</scope>
    <source>
        <strain evidence="4">NIES 2893</strain>
    </source>
</reference>
<feature type="domain" description="Pseudouridine synthase RsuA/RluA-like" evidence="3">
    <location>
        <begin position="142"/>
        <end position="316"/>
    </location>
</feature>
<dbReference type="PANTHER" id="PTHR21600:SF87">
    <property type="entry name" value="RNA PSEUDOURIDYLATE SYNTHASE DOMAIN-CONTAINING PROTEIN 1"/>
    <property type="match status" value="1"/>
</dbReference>
<proteinExistence type="inferred from homology"/>
<feature type="region of interest" description="Disordered" evidence="2">
    <location>
        <begin position="1"/>
        <end position="20"/>
    </location>
</feature>
<dbReference type="InterPro" id="IPR050188">
    <property type="entry name" value="RluA_PseudoU_synthase"/>
</dbReference>
<dbReference type="GO" id="GO:0003723">
    <property type="term" value="F:RNA binding"/>
    <property type="evidence" value="ECO:0007669"/>
    <property type="project" value="InterPro"/>
</dbReference>
<evidence type="ECO:0000256" key="1">
    <source>
        <dbReference type="ARBA" id="ARBA00010876"/>
    </source>
</evidence>
<dbReference type="OrthoDB" id="428658at2759"/>
<organism evidence="4 5">
    <name type="scientific">Pycnococcus provasolii</name>
    <dbReference type="NCBI Taxonomy" id="41880"/>
    <lineage>
        <taxon>Eukaryota</taxon>
        <taxon>Viridiplantae</taxon>
        <taxon>Chlorophyta</taxon>
        <taxon>Pseudoscourfieldiophyceae</taxon>
        <taxon>Pseudoscourfieldiales</taxon>
        <taxon>Pycnococcaceae</taxon>
        <taxon>Pycnococcus</taxon>
    </lineage>
</organism>
<dbReference type="PANTHER" id="PTHR21600">
    <property type="entry name" value="MITOCHONDRIAL RNA PSEUDOURIDINE SYNTHASE"/>
    <property type="match status" value="1"/>
</dbReference>
<dbReference type="AlphaFoldDB" id="A0A830HAG3"/>
<gene>
    <name evidence="4" type="ORF">PPROV_000248300</name>
</gene>
<evidence type="ECO:0000313" key="5">
    <source>
        <dbReference type="Proteomes" id="UP000660262"/>
    </source>
</evidence>
<dbReference type="SUPFAM" id="SSF55120">
    <property type="entry name" value="Pseudouridine synthase"/>
    <property type="match status" value="1"/>
</dbReference>
<dbReference type="Pfam" id="PF00849">
    <property type="entry name" value="PseudoU_synth_2"/>
    <property type="match status" value="1"/>
</dbReference>
<dbReference type="GO" id="GO:0009982">
    <property type="term" value="F:pseudouridine synthase activity"/>
    <property type="evidence" value="ECO:0007669"/>
    <property type="project" value="InterPro"/>
</dbReference>